<organism evidence="1 2">
    <name type="scientific">Opisthorchis viverrini</name>
    <name type="common">Southeast Asian liver fluke</name>
    <dbReference type="NCBI Taxonomy" id="6198"/>
    <lineage>
        <taxon>Eukaryota</taxon>
        <taxon>Metazoa</taxon>
        <taxon>Spiralia</taxon>
        <taxon>Lophotrochozoa</taxon>
        <taxon>Platyhelminthes</taxon>
        <taxon>Trematoda</taxon>
        <taxon>Digenea</taxon>
        <taxon>Opisthorchiida</taxon>
        <taxon>Opisthorchiata</taxon>
        <taxon>Opisthorchiidae</taxon>
        <taxon>Opisthorchis</taxon>
    </lineage>
</organism>
<dbReference type="EMBL" id="KL596967">
    <property type="protein sequence ID" value="KER21449.1"/>
    <property type="molecule type" value="Genomic_DNA"/>
</dbReference>
<dbReference type="RefSeq" id="XP_009174818.1">
    <property type="nucleotide sequence ID" value="XM_009176554.1"/>
</dbReference>
<proteinExistence type="predicted"/>
<dbReference type="Proteomes" id="UP000054324">
    <property type="component" value="Unassembled WGS sequence"/>
</dbReference>
<reference evidence="1 2" key="1">
    <citation type="submission" date="2013-11" db="EMBL/GenBank/DDBJ databases">
        <title>Opisthorchis viverrini - life in the bile duct.</title>
        <authorList>
            <person name="Young N.D."/>
            <person name="Nagarajan N."/>
            <person name="Lin S.J."/>
            <person name="Korhonen P.K."/>
            <person name="Jex A.R."/>
            <person name="Hall R.S."/>
            <person name="Safavi-Hemami H."/>
            <person name="Kaewkong W."/>
            <person name="Bertrand D."/>
            <person name="Gao S."/>
            <person name="Seet Q."/>
            <person name="Wongkham S."/>
            <person name="Teh B.T."/>
            <person name="Wongkham C."/>
            <person name="Intapan P.M."/>
            <person name="Maleewong W."/>
            <person name="Yang X."/>
            <person name="Hu M."/>
            <person name="Wang Z."/>
            <person name="Hofmann A."/>
            <person name="Sternberg P.W."/>
            <person name="Tan P."/>
            <person name="Wang J."/>
            <person name="Gasser R.B."/>
        </authorList>
    </citation>
    <scope>NUCLEOTIDE SEQUENCE [LARGE SCALE GENOMIC DNA]</scope>
</reference>
<keyword evidence="2" id="KW-1185">Reference proteome</keyword>
<protein>
    <submittedName>
        <fullName evidence="1">Uncharacterized protein</fullName>
    </submittedName>
</protein>
<gene>
    <name evidence="1" type="ORF">T265_10236</name>
</gene>
<dbReference type="CTD" id="20324404"/>
<sequence>MASRKQYVNEEDIFMKAIISVVISASPLRAAQDTHRAHCLSEGYLRMTTVQQTVSAMDSNSSEFLNSHTNEKNTDKKRTIGVLKDFTCQLKW</sequence>
<dbReference type="GeneID" id="20324404"/>
<name>A0A075A217_OPIVI</name>
<dbReference type="KEGG" id="ovi:T265_10236"/>
<accession>A0A075A217</accession>
<evidence type="ECO:0000313" key="1">
    <source>
        <dbReference type="EMBL" id="KER21449.1"/>
    </source>
</evidence>
<evidence type="ECO:0000313" key="2">
    <source>
        <dbReference type="Proteomes" id="UP000054324"/>
    </source>
</evidence>
<dbReference type="AlphaFoldDB" id="A0A075A217"/>